<evidence type="ECO:0000256" key="1">
    <source>
        <dbReference type="SAM" id="MobiDB-lite"/>
    </source>
</evidence>
<proteinExistence type="predicted"/>
<keyword evidence="3" id="KW-1185">Reference proteome</keyword>
<dbReference type="AlphaFoldDB" id="A0AA48H264"/>
<dbReference type="EMBL" id="AP027081">
    <property type="protein sequence ID" value="BDU78615.1"/>
    <property type="molecule type" value="Genomic_DNA"/>
</dbReference>
<dbReference type="Proteomes" id="UP001228113">
    <property type="component" value="Chromosome"/>
</dbReference>
<evidence type="ECO:0000313" key="3">
    <source>
        <dbReference type="Proteomes" id="UP001228113"/>
    </source>
</evidence>
<name>A0AA48H264_9BACT</name>
<protein>
    <submittedName>
        <fullName evidence="2">Uncharacterized protein</fullName>
    </submittedName>
</protein>
<gene>
    <name evidence="2" type="ORF">METESE_35730</name>
</gene>
<evidence type="ECO:0000313" key="2">
    <source>
        <dbReference type="EMBL" id="BDU78615.1"/>
    </source>
</evidence>
<reference evidence="2" key="1">
    <citation type="journal article" date="2023" name="Int. J. Syst. Evol. Microbiol.">
        <title>Mesoterricola silvestris gen. nov., sp. nov., Mesoterricola sediminis sp. nov., Geothrix oryzae sp. nov., Geothrix edaphica sp. nov., Geothrix rubra sp. nov., and Geothrix limicola sp. nov., six novel members of Acidobacteriota isolated from soils.</title>
        <authorList>
            <person name="Itoh H."/>
            <person name="Sugisawa Y."/>
            <person name="Mise K."/>
            <person name="Xu Z."/>
            <person name="Kuniyasu M."/>
            <person name="Ushijima N."/>
            <person name="Kawano K."/>
            <person name="Kobayashi E."/>
            <person name="Shiratori Y."/>
            <person name="Masuda Y."/>
            <person name="Senoo K."/>
        </authorList>
    </citation>
    <scope>NUCLEOTIDE SEQUENCE</scope>
    <source>
        <strain evidence="2">W786</strain>
    </source>
</reference>
<dbReference type="KEGG" id="msea:METESE_35730"/>
<accession>A0AA48H264</accession>
<feature type="region of interest" description="Disordered" evidence="1">
    <location>
        <begin position="143"/>
        <end position="186"/>
    </location>
</feature>
<organism evidence="2 3">
    <name type="scientific">Mesoterricola sediminis</name>
    <dbReference type="NCBI Taxonomy" id="2927980"/>
    <lineage>
        <taxon>Bacteria</taxon>
        <taxon>Pseudomonadati</taxon>
        <taxon>Acidobacteriota</taxon>
        <taxon>Holophagae</taxon>
        <taxon>Holophagales</taxon>
        <taxon>Holophagaceae</taxon>
        <taxon>Mesoterricola</taxon>
    </lineage>
</organism>
<sequence>MRSHAESASRFSTPTHTAQALARSCGPRCCASLGWGLRAFRRHACGCPAPPALDGPGFEVRPAADQLQVGYNPVRRWRKASLTAERKVQRAGPDVEKPSHLLGFHDPRVIDHGIEQVGVGNQKPLEGDVQVDFQQVGVCARNRGLPSRLSPGPSKAGGAGHPQACMRKARSPQPSDAQHRGPRQRARAWAEWVGAVDREAGSAQLGVPAHSAYGFFTYPCRSEGTGHDRSGDSSYRL</sequence>